<evidence type="ECO:0000313" key="4">
    <source>
        <dbReference type="Proteomes" id="UP000028605"/>
    </source>
</evidence>
<dbReference type="GeneID" id="69640905"/>
<dbReference type="AlphaFoldDB" id="A0ABD3Z9U3"/>
<organism evidence="3 4">
    <name type="scientific">Hafnia alvei ATCC 13337</name>
    <dbReference type="NCBI Taxonomy" id="910996"/>
    <lineage>
        <taxon>Bacteria</taxon>
        <taxon>Pseudomonadati</taxon>
        <taxon>Pseudomonadota</taxon>
        <taxon>Gammaproteobacteria</taxon>
        <taxon>Enterobacterales</taxon>
        <taxon>Hafniaceae</taxon>
        <taxon>Hafnia</taxon>
    </lineage>
</organism>
<evidence type="ECO:0000256" key="2">
    <source>
        <dbReference type="SAM" id="Phobius"/>
    </source>
</evidence>
<protein>
    <submittedName>
        <fullName evidence="3">Colicin E1 immunity protein</fullName>
    </submittedName>
</protein>
<gene>
    <name evidence="3" type="ORF">GHAL_4421</name>
</gene>
<dbReference type="RefSeq" id="WP_080723977.1">
    <property type="nucleotide sequence ID" value="NZ_JMPK01000104.1"/>
</dbReference>
<feature type="transmembrane region" description="Helical" evidence="2">
    <location>
        <begin position="79"/>
        <end position="102"/>
    </location>
</feature>
<keyword evidence="1" id="KW-0079">Bacteriocin immunity</keyword>
<feature type="transmembrane region" description="Helical" evidence="2">
    <location>
        <begin position="6"/>
        <end position="26"/>
    </location>
</feature>
<dbReference type="GO" id="GO:0030153">
    <property type="term" value="P:bacteriocin immunity"/>
    <property type="evidence" value="ECO:0007669"/>
    <property type="project" value="UniProtKB-KW"/>
</dbReference>
<comment type="caution">
    <text evidence="3">The sequence shown here is derived from an EMBL/GenBank/DDBJ whole genome shotgun (WGS) entry which is preliminary data.</text>
</comment>
<evidence type="ECO:0000313" key="3">
    <source>
        <dbReference type="EMBL" id="KFC81293.1"/>
    </source>
</evidence>
<dbReference type="Proteomes" id="UP000028605">
    <property type="component" value="Unassembled WGS sequence"/>
</dbReference>
<dbReference type="PROSITE" id="PS51257">
    <property type="entry name" value="PROKAR_LIPOPROTEIN"/>
    <property type="match status" value="1"/>
</dbReference>
<accession>A0ABD3Z9U3</accession>
<dbReference type="Pfam" id="PF03526">
    <property type="entry name" value="Microcin"/>
    <property type="match status" value="1"/>
</dbReference>
<feature type="transmembrane region" description="Helical" evidence="2">
    <location>
        <begin position="33"/>
        <end position="53"/>
    </location>
</feature>
<dbReference type="InterPro" id="IPR003061">
    <property type="entry name" value="Microcin"/>
</dbReference>
<reference evidence="4" key="1">
    <citation type="submission" date="2014-05" db="EMBL/GenBank/DDBJ databases">
        <title>ATOL: Assembling a taxonomically balanced genome-scale reconstruction of the evolutionary history of the Enterobacteriaceae.</title>
        <authorList>
            <person name="Plunkett G. III"/>
            <person name="Neeno-Eckwall E.C."/>
            <person name="Glasner J.D."/>
            <person name="Perna N.T."/>
        </authorList>
    </citation>
    <scope>NUCLEOTIDE SEQUENCE [LARGE SCALE GENOMIC DNA]</scope>
    <source>
        <strain evidence="4">ATCC 13337</strain>
    </source>
</reference>
<keyword evidence="2" id="KW-1133">Transmembrane helix</keyword>
<proteinExistence type="predicted"/>
<evidence type="ECO:0000256" key="1">
    <source>
        <dbReference type="ARBA" id="ARBA00023025"/>
    </source>
</evidence>
<keyword evidence="2" id="KW-0472">Membrane</keyword>
<dbReference type="EMBL" id="JMPK01000104">
    <property type="protein sequence ID" value="KFC81293.1"/>
    <property type="molecule type" value="Genomic_DNA"/>
</dbReference>
<keyword evidence="2" id="KW-0812">Transmembrane</keyword>
<name>A0ABD3Z9U3_HAFAL</name>
<sequence>MTKKYYINNMFWGYFMAACILYASYGDDEPKMIALRIFGLASAILFPFSRFLIEKAALRYTKKEFWETGFFKDGVPKTYLMTLYFIFIFMTSIPICVLSVFFEIKKLTAKI</sequence>